<evidence type="ECO:0000256" key="8">
    <source>
        <dbReference type="ARBA" id="ARBA00022989"/>
    </source>
</evidence>
<dbReference type="FunFam" id="1.20.960.10:FF:000001">
    <property type="entry name" value="Mitochondrial import receptor subunit TOM20 homolog"/>
    <property type="match status" value="1"/>
</dbReference>
<keyword evidence="5 12" id="KW-0812">Transmembrane</keyword>
<evidence type="ECO:0000313" key="13">
    <source>
        <dbReference type="EMBL" id="KAF3428132.1"/>
    </source>
</evidence>
<keyword evidence="6 11" id="KW-1000">Mitochondrion outer membrane</keyword>
<dbReference type="GO" id="GO:0030943">
    <property type="term" value="F:mitochondrion targeting sequence binding"/>
    <property type="evidence" value="ECO:0007669"/>
    <property type="project" value="TreeGrafter"/>
</dbReference>
<evidence type="ECO:0000256" key="12">
    <source>
        <dbReference type="SAM" id="Phobius"/>
    </source>
</evidence>
<evidence type="ECO:0008006" key="15">
    <source>
        <dbReference type="Google" id="ProtNLM"/>
    </source>
</evidence>
<keyword evidence="4" id="KW-0597">Phosphoprotein</keyword>
<keyword evidence="7" id="KW-0653">Protein transport</keyword>
<dbReference type="AlphaFoldDB" id="A0A833S6E9"/>
<dbReference type="InterPro" id="IPR023392">
    <property type="entry name" value="Tom20_dom_sf"/>
</dbReference>
<dbReference type="PANTHER" id="PTHR12430">
    <property type="entry name" value="MITOCHONDRIAL IMPORT RECEPTOR SUBUNIT TOM20"/>
    <property type="match status" value="1"/>
</dbReference>
<evidence type="ECO:0000256" key="3">
    <source>
        <dbReference type="ARBA" id="ARBA00022448"/>
    </source>
</evidence>
<evidence type="ECO:0000256" key="7">
    <source>
        <dbReference type="ARBA" id="ARBA00022927"/>
    </source>
</evidence>
<evidence type="ECO:0000256" key="2">
    <source>
        <dbReference type="ARBA" id="ARBA00005792"/>
    </source>
</evidence>
<dbReference type="InterPro" id="IPR002056">
    <property type="entry name" value="MAS20"/>
</dbReference>
<comment type="caution">
    <text evidence="13">The sequence shown here is derived from an EMBL/GenBank/DDBJ whole genome shotgun (WGS) entry which is preliminary data.</text>
</comment>
<dbReference type="GO" id="GO:0006886">
    <property type="term" value="P:intracellular protein transport"/>
    <property type="evidence" value="ECO:0007669"/>
    <property type="project" value="InterPro"/>
</dbReference>
<keyword evidence="3" id="KW-0813">Transport</keyword>
<dbReference type="PRINTS" id="PR00351">
    <property type="entry name" value="OM20RECEPTOR"/>
</dbReference>
<dbReference type="EMBL" id="WNWW01000231">
    <property type="protein sequence ID" value="KAF3428132.1"/>
    <property type="molecule type" value="Genomic_DNA"/>
</dbReference>
<keyword evidence="10 11" id="KW-0472">Membrane</keyword>
<dbReference type="InterPro" id="IPR022422">
    <property type="entry name" value="MAS20_rcpt_metazoan"/>
</dbReference>
<dbReference type="GO" id="GO:0016031">
    <property type="term" value="P:tRNA import into mitochondrion"/>
    <property type="evidence" value="ECO:0007669"/>
    <property type="project" value="TreeGrafter"/>
</dbReference>
<keyword evidence="8 12" id="KW-1133">Transmembrane helix</keyword>
<comment type="similarity">
    <text evidence="2 11">Belongs to the Tom20 family.</text>
</comment>
<evidence type="ECO:0000256" key="5">
    <source>
        <dbReference type="ARBA" id="ARBA00022692"/>
    </source>
</evidence>
<feature type="transmembrane region" description="Helical" evidence="12">
    <location>
        <begin position="12"/>
        <end position="33"/>
    </location>
</feature>
<dbReference type="Pfam" id="PF02064">
    <property type="entry name" value="MAS20"/>
    <property type="match status" value="1"/>
</dbReference>
<dbReference type="SUPFAM" id="SSF47157">
    <property type="entry name" value="Mitochondrial import receptor subunit Tom20"/>
    <property type="match status" value="1"/>
</dbReference>
<comment type="subcellular location">
    <subcellularLocation>
        <location evidence="1">Mitochondrion outer membrane</location>
        <topology evidence="1">Single-pass membrane protein</topology>
    </subcellularLocation>
</comment>
<evidence type="ECO:0000256" key="6">
    <source>
        <dbReference type="ARBA" id="ARBA00022787"/>
    </source>
</evidence>
<sequence length="153" mass="17172">MERSQNGLMTMISKAAVGIAVGIAGIFVGYCFYFDQKRRSDPDFKKKLRERRKAKKQAQSATSKIQDLKDHEVVQRFFLQEVQLGEEMLTCGDIEGGIEHLGNAVAVCGQPAQLLQVLQKTLPPQIFHLLLQRLQPISQKLSSQIAMAEEDVE</sequence>
<dbReference type="PRINTS" id="PR01989">
    <property type="entry name" value="EUOM20RECPTR"/>
</dbReference>
<dbReference type="GO" id="GO:0005742">
    <property type="term" value="C:mitochondrial outer membrane translocase complex"/>
    <property type="evidence" value="ECO:0007669"/>
    <property type="project" value="UniProtKB-UniRule"/>
</dbReference>
<evidence type="ECO:0000256" key="1">
    <source>
        <dbReference type="ARBA" id="ARBA00004572"/>
    </source>
</evidence>
<dbReference type="Proteomes" id="UP000655588">
    <property type="component" value="Unassembled WGS sequence"/>
</dbReference>
<organism evidence="13 14">
    <name type="scientific">Frieseomelitta varia</name>
    <dbReference type="NCBI Taxonomy" id="561572"/>
    <lineage>
        <taxon>Eukaryota</taxon>
        <taxon>Metazoa</taxon>
        <taxon>Ecdysozoa</taxon>
        <taxon>Arthropoda</taxon>
        <taxon>Hexapoda</taxon>
        <taxon>Insecta</taxon>
        <taxon>Pterygota</taxon>
        <taxon>Neoptera</taxon>
        <taxon>Endopterygota</taxon>
        <taxon>Hymenoptera</taxon>
        <taxon>Apocrita</taxon>
        <taxon>Aculeata</taxon>
        <taxon>Apoidea</taxon>
        <taxon>Anthophila</taxon>
        <taxon>Apidae</taxon>
        <taxon>Frieseomelitta</taxon>
    </lineage>
</organism>
<evidence type="ECO:0000256" key="11">
    <source>
        <dbReference type="PIRNR" id="PIRNR037707"/>
    </source>
</evidence>
<dbReference type="PANTHER" id="PTHR12430:SF0">
    <property type="entry name" value="TRANSLOCASE OF OUTER MITOCHONDRIAL MEMBRANE 20"/>
    <property type="match status" value="1"/>
</dbReference>
<proteinExistence type="inferred from homology"/>
<dbReference type="GO" id="GO:0030150">
    <property type="term" value="P:protein import into mitochondrial matrix"/>
    <property type="evidence" value="ECO:0007669"/>
    <property type="project" value="TreeGrafter"/>
</dbReference>
<protein>
    <recommendedName>
        <fullName evidence="15">Mitochondrial import receptor subunit TOM20</fullName>
    </recommendedName>
</protein>
<dbReference type="Gene3D" id="1.20.960.10">
    <property type="entry name" value="Mitochondrial outer membrane translocase complex, subunit Tom20 domain"/>
    <property type="match status" value="1"/>
</dbReference>
<keyword evidence="9 11" id="KW-0496">Mitochondrion</keyword>
<keyword evidence="14" id="KW-1185">Reference proteome</keyword>
<evidence type="ECO:0000256" key="4">
    <source>
        <dbReference type="ARBA" id="ARBA00022553"/>
    </source>
</evidence>
<evidence type="ECO:0000256" key="9">
    <source>
        <dbReference type="ARBA" id="ARBA00023128"/>
    </source>
</evidence>
<dbReference type="GO" id="GO:0008320">
    <property type="term" value="F:protein transmembrane transporter activity"/>
    <property type="evidence" value="ECO:0007669"/>
    <property type="project" value="TreeGrafter"/>
</dbReference>
<dbReference type="GO" id="GO:0006605">
    <property type="term" value="P:protein targeting"/>
    <property type="evidence" value="ECO:0007669"/>
    <property type="project" value="InterPro"/>
</dbReference>
<dbReference type="PIRSF" id="PIRSF037707">
    <property type="entry name" value="MAS20_rcpt"/>
    <property type="match status" value="1"/>
</dbReference>
<accession>A0A833S6E9</accession>
<evidence type="ECO:0000313" key="14">
    <source>
        <dbReference type="Proteomes" id="UP000655588"/>
    </source>
</evidence>
<name>A0A833S6E9_9HYME</name>
<evidence type="ECO:0000256" key="10">
    <source>
        <dbReference type="ARBA" id="ARBA00023136"/>
    </source>
</evidence>
<reference evidence="13" key="1">
    <citation type="submission" date="2019-11" db="EMBL/GenBank/DDBJ databases">
        <title>The nuclear and mitochondrial genomes of Frieseomelitta varia - a highly eusocial stingless bee (Meliponini) with a permanently sterile worker caste.</title>
        <authorList>
            <person name="Freitas F.C.P."/>
            <person name="Lourenco A.P."/>
            <person name="Nunes F.M.F."/>
            <person name="Paschoal A.R."/>
            <person name="Abreu F.C.P."/>
            <person name="Barbin F.O."/>
            <person name="Bataglia L."/>
            <person name="Cardoso-Junior C.A.M."/>
            <person name="Cervoni M.S."/>
            <person name="Silva S.R."/>
            <person name="Dalarmi F."/>
            <person name="Del Lama M.A."/>
            <person name="Depintor T.S."/>
            <person name="Ferreira K.M."/>
            <person name="Goria P.S."/>
            <person name="Jaskot M.C."/>
            <person name="Lago D.C."/>
            <person name="Luna-Lucena D."/>
            <person name="Moda L.M."/>
            <person name="Nascimento L."/>
            <person name="Pedrino M."/>
            <person name="Rabico F.O."/>
            <person name="Sanches F.C."/>
            <person name="Santos D.E."/>
            <person name="Santos C.G."/>
            <person name="Vieira J."/>
            <person name="Lopes T.F."/>
            <person name="Barchuk A.R."/>
            <person name="Hartfelder K."/>
            <person name="Simoes Z.L.P."/>
            <person name="Bitondi M.M.G."/>
            <person name="Pinheiro D.G."/>
        </authorList>
    </citation>
    <scope>NUCLEOTIDE SEQUENCE</scope>
    <source>
        <strain evidence="13">USP_RPSP 00005682</strain>
        <tissue evidence="13">Whole individual</tissue>
    </source>
</reference>
<gene>
    <name evidence="13" type="ORF">E2986_06252</name>
</gene>